<dbReference type="Pfam" id="PF00239">
    <property type="entry name" value="Resolvase"/>
    <property type="match status" value="1"/>
</dbReference>
<dbReference type="Proteomes" id="UP000183050">
    <property type="component" value="Chromosome"/>
</dbReference>
<dbReference type="SUPFAM" id="SSF53041">
    <property type="entry name" value="Resolvase-like"/>
    <property type="match status" value="1"/>
</dbReference>
<evidence type="ECO:0000256" key="2">
    <source>
        <dbReference type="ARBA" id="ARBA00023172"/>
    </source>
</evidence>
<organism evidence="4 5">
    <name type="scientific">Rhizobium leguminosarum</name>
    <dbReference type="NCBI Taxonomy" id="384"/>
    <lineage>
        <taxon>Bacteria</taxon>
        <taxon>Pseudomonadati</taxon>
        <taxon>Pseudomonadota</taxon>
        <taxon>Alphaproteobacteria</taxon>
        <taxon>Hyphomicrobiales</taxon>
        <taxon>Rhizobiaceae</taxon>
        <taxon>Rhizobium/Agrobacterium group</taxon>
        <taxon>Rhizobium</taxon>
    </lineage>
</organism>
<dbReference type="PANTHER" id="PTHR30461">
    <property type="entry name" value="DNA-INVERTASE FROM LAMBDOID PROPHAGE"/>
    <property type="match status" value="1"/>
</dbReference>
<dbReference type="PANTHER" id="PTHR30461:SF2">
    <property type="entry name" value="SERINE RECOMBINASE PINE-RELATED"/>
    <property type="match status" value="1"/>
</dbReference>
<protein>
    <recommendedName>
        <fullName evidence="3">Resolvase/invertase-type recombinase catalytic domain-containing protein</fullName>
    </recommendedName>
</protein>
<dbReference type="InterPro" id="IPR050639">
    <property type="entry name" value="SSR_resolvase"/>
</dbReference>
<dbReference type="AlphaFoldDB" id="A0A1L3Z4J2"/>
<evidence type="ECO:0000259" key="3">
    <source>
        <dbReference type="SMART" id="SM00857"/>
    </source>
</evidence>
<dbReference type="Gene3D" id="3.40.50.1390">
    <property type="entry name" value="Resolvase, N-terminal catalytic domain"/>
    <property type="match status" value="1"/>
</dbReference>
<reference evidence="4 5" key="1">
    <citation type="submission" date="2016-11" db="EMBL/GenBank/DDBJ databases">
        <title>Rhizobium leguminosarum bv. viciae strain Vaf12 isolated from Vavilovia formosa root nodules from Russia, Dagestan.</title>
        <authorList>
            <person name="Kimeklis A."/>
        </authorList>
    </citation>
    <scope>NUCLEOTIDE SEQUENCE [LARGE SCALE GENOMIC DNA]</scope>
    <source>
        <strain evidence="4 5">Vaf-108</strain>
    </source>
</reference>
<keyword evidence="2" id="KW-0233">DNA recombination</keyword>
<gene>
    <name evidence="4" type="ORF">BMW22_02155</name>
</gene>
<dbReference type="SMART" id="SM00857">
    <property type="entry name" value="Resolvase"/>
    <property type="match status" value="1"/>
</dbReference>
<sequence length="162" mass="18553">MTVQPAEKADNNLPKPGTTMVIYCRTVSRDSDIDRQELHLRQFAERNGWHILSVFHDRGKSGLSRERDGLNRLCAQALHPRRPFNHILTTSPSRISRDIVHYNELVTTLLDKGVHWVFSDVPTNSGNHGSLRDVSGIFDSYITRREAIEKHERSNEGENSDH</sequence>
<feature type="domain" description="Resolvase/invertase-type recombinase catalytic" evidence="3">
    <location>
        <begin position="20"/>
        <end position="159"/>
    </location>
</feature>
<evidence type="ECO:0000256" key="1">
    <source>
        <dbReference type="ARBA" id="ARBA00023125"/>
    </source>
</evidence>
<dbReference type="EMBL" id="CP018228">
    <property type="protein sequence ID" value="API50594.1"/>
    <property type="molecule type" value="Genomic_DNA"/>
</dbReference>
<evidence type="ECO:0000313" key="4">
    <source>
        <dbReference type="EMBL" id="API50594.1"/>
    </source>
</evidence>
<dbReference type="CDD" id="cd00338">
    <property type="entry name" value="Ser_Recombinase"/>
    <property type="match status" value="1"/>
</dbReference>
<keyword evidence="1" id="KW-0238">DNA-binding</keyword>
<accession>A0A1L3Z4J2</accession>
<dbReference type="RefSeq" id="WP_072637536.1">
    <property type="nucleotide sequence ID" value="NZ_CP018228.1"/>
</dbReference>
<name>A0A1L3Z4J2_RHILE</name>
<dbReference type="InterPro" id="IPR006119">
    <property type="entry name" value="Resolv_N"/>
</dbReference>
<proteinExistence type="predicted"/>
<dbReference type="GO" id="GO:0003677">
    <property type="term" value="F:DNA binding"/>
    <property type="evidence" value="ECO:0007669"/>
    <property type="project" value="UniProtKB-KW"/>
</dbReference>
<evidence type="ECO:0000313" key="5">
    <source>
        <dbReference type="Proteomes" id="UP000183050"/>
    </source>
</evidence>
<dbReference type="GO" id="GO:0000150">
    <property type="term" value="F:DNA strand exchange activity"/>
    <property type="evidence" value="ECO:0007669"/>
    <property type="project" value="InterPro"/>
</dbReference>
<dbReference type="InterPro" id="IPR036162">
    <property type="entry name" value="Resolvase-like_N_sf"/>
</dbReference>